<evidence type="ECO:0000256" key="3">
    <source>
        <dbReference type="ARBA" id="ARBA00022833"/>
    </source>
</evidence>
<feature type="domain" description="RING-type" evidence="7">
    <location>
        <begin position="148"/>
        <end position="197"/>
    </location>
</feature>
<dbReference type="STRING" id="1561998.A0A1I7T1Y2"/>
<organism evidence="8 9">
    <name type="scientific">Caenorhabditis tropicalis</name>
    <dbReference type="NCBI Taxonomy" id="1561998"/>
    <lineage>
        <taxon>Eukaryota</taxon>
        <taxon>Metazoa</taxon>
        <taxon>Ecdysozoa</taxon>
        <taxon>Nematoda</taxon>
        <taxon>Chromadorea</taxon>
        <taxon>Rhabditida</taxon>
        <taxon>Rhabditina</taxon>
        <taxon>Rhabditomorpha</taxon>
        <taxon>Rhabditoidea</taxon>
        <taxon>Rhabditidae</taxon>
        <taxon>Peloderinae</taxon>
        <taxon>Caenorhabditis</taxon>
    </lineage>
</organism>
<feature type="region of interest" description="Disordered" evidence="5">
    <location>
        <begin position="101"/>
        <end position="125"/>
    </location>
</feature>
<feature type="compositionally biased region" description="Basic and acidic residues" evidence="5">
    <location>
        <begin position="101"/>
        <end position="120"/>
    </location>
</feature>
<dbReference type="InterPro" id="IPR017907">
    <property type="entry name" value="Znf_RING_CS"/>
</dbReference>
<dbReference type="PANTHER" id="PTHR47156">
    <property type="entry name" value="PROTEIN CBG20824"/>
    <property type="match status" value="1"/>
</dbReference>
<evidence type="ECO:0000313" key="8">
    <source>
        <dbReference type="Proteomes" id="UP000095282"/>
    </source>
</evidence>
<keyword evidence="6" id="KW-1133">Transmembrane helix</keyword>
<accession>A0A1I7T1Y2</accession>
<dbReference type="InterPro" id="IPR052667">
    <property type="entry name" value="E3_ubiquitin-ligase_RING"/>
</dbReference>
<feature type="transmembrane region" description="Helical" evidence="6">
    <location>
        <begin position="63"/>
        <end position="81"/>
    </location>
</feature>
<keyword evidence="2 4" id="KW-0863">Zinc-finger</keyword>
<reference evidence="9" key="1">
    <citation type="submission" date="2016-11" db="UniProtKB">
        <authorList>
            <consortium name="WormBaseParasite"/>
        </authorList>
    </citation>
    <scope>IDENTIFICATION</scope>
</reference>
<protein>
    <submittedName>
        <fullName evidence="9">RING-type domain-containing protein</fullName>
    </submittedName>
</protein>
<dbReference type="PROSITE" id="PS00518">
    <property type="entry name" value="ZF_RING_1"/>
    <property type="match status" value="1"/>
</dbReference>
<feature type="transmembrane region" description="Helical" evidence="6">
    <location>
        <begin position="6"/>
        <end position="22"/>
    </location>
</feature>
<feature type="transmembrane region" description="Helical" evidence="6">
    <location>
        <begin position="34"/>
        <end position="57"/>
    </location>
</feature>
<evidence type="ECO:0000256" key="6">
    <source>
        <dbReference type="SAM" id="Phobius"/>
    </source>
</evidence>
<dbReference type="PROSITE" id="PS50089">
    <property type="entry name" value="ZF_RING_2"/>
    <property type="match status" value="1"/>
</dbReference>
<dbReference type="Pfam" id="PF13445">
    <property type="entry name" value="zf-RING_UBOX"/>
    <property type="match status" value="1"/>
</dbReference>
<dbReference type="AlphaFoldDB" id="A0A1I7T1Y2"/>
<name>A0A1I7T1Y2_9PELO</name>
<keyword evidence="8" id="KW-1185">Reference proteome</keyword>
<proteinExistence type="predicted"/>
<dbReference type="Proteomes" id="UP000095282">
    <property type="component" value="Unplaced"/>
</dbReference>
<evidence type="ECO:0000256" key="2">
    <source>
        <dbReference type="ARBA" id="ARBA00022771"/>
    </source>
</evidence>
<dbReference type="WBParaSite" id="Csp11.Scaffold470.g1640.t1">
    <property type="protein sequence ID" value="Csp11.Scaffold470.g1640.t1"/>
    <property type="gene ID" value="Csp11.Scaffold470.g1640"/>
</dbReference>
<dbReference type="eggNOG" id="KOG4185">
    <property type="taxonomic scope" value="Eukaryota"/>
</dbReference>
<dbReference type="Gene3D" id="3.30.40.10">
    <property type="entry name" value="Zinc/RING finger domain, C3HC4 (zinc finger)"/>
    <property type="match status" value="1"/>
</dbReference>
<dbReference type="SUPFAM" id="SSF57850">
    <property type="entry name" value="RING/U-box"/>
    <property type="match status" value="1"/>
</dbReference>
<dbReference type="InterPro" id="IPR027370">
    <property type="entry name" value="Znf-RING_euk"/>
</dbReference>
<sequence length="221" mass="25203">MELRIAAFFAANISSFILYLAFSRPVEKIYKLEADNIGIVVEFLYVVPLIVILVLSARYGNQMQSLCILATSFLYIYPWIMNTSALLQMWMGLLKPLDNEKKPEEMRKEEEKTQQKKNSEDVESGLNSMRIDEISKEGNDSELDGTECDICCIRFDGKIPLRTPRILTECGHTYCEECIDKFLKQDKIQYAICPLCQQITVVDGGSASQLPKNYGMLKLIC</sequence>
<keyword evidence="6" id="KW-0472">Membrane</keyword>
<keyword evidence="6" id="KW-0812">Transmembrane</keyword>
<evidence type="ECO:0000313" key="9">
    <source>
        <dbReference type="WBParaSite" id="Csp11.Scaffold470.g1640.t1"/>
    </source>
</evidence>
<dbReference type="GO" id="GO:0008270">
    <property type="term" value="F:zinc ion binding"/>
    <property type="evidence" value="ECO:0007669"/>
    <property type="project" value="UniProtKB-KW"/>
</dbReference>
<keyword evidence="1" id="KW-0479">Metal-binding</keyword>
<evidence type="ECO:0000256" key="1">
    <source>
        <dbReference type="ARBA" id="ARBA00022723"/>
    </source>
</evidence>
<evidence type="ECO:0000256" key="5">
    <source>
        <dbReference type="SAM" id="MobiDB-lite"/>
    </source>
</evidence>
<keyword evidence="3" id="KW-0862">Zinc</keyword>
<evidence type="ECO:0000256" key="4">
    <source>
        <dbReference type="PROSITE-ProRule" id="PRU00175"/>
    </source>
</evidence>
<dbReference type="SMART" id="SM00184">
    <property type="entry name" value="RING"/>
    <property type="match status" value="1"/>
</dbReference>
<dbReference type="InterPro" id="IPR013083">
    <property type="entry name" value="Znf_RING/FYVE/PHD"/>
</dbReference>
<dbReference type="InterPro" id="IPR001841">
    <property type="entry name" value="Znf_RING"/>
</dbReference>
<dbReference type="PANTHER" id="PTHR47156:SF7">
    <property type="entry name" value="RING-TYPE DOMAIN-CONTAINING PROTEIN"/>
    <property type="match status" value="1"/>
</dbReference>
<evidence type="ECO:0000259" key="7">
    <source>
        <dbReference type="PROSITE" id="PS50089"/>
    </source>
</evidence>